<dbReference type="AlphaFoldDB" id="A0A182KFA3"/>
<feature type="domain" description="Chitin-binding type-2" evidence="7">
    <location>
        <begin position="384"/>
        <end position="441"/>
    </location>
</feature>
<dbReference type="Gene3D" id="2.170.140.10">
    <property type="entry name" value="Chitin binding domain"/>
    <property type="match status" value="6"/>
</dbReference>
<feature type="domain" description="Chitin-binding type-2" evidence="7">
    <location>
        <begin position="94"/>
        <end position="151"/>
    </location>
</feature>
<feature type="domain" description="Chitin-binding type-2" evidence="7">
    <location>
        <begin position="22"/>
        <end position="79"/>
    </location>
</feature>
<evidence type="ECO:0000259" key="7">
    <source>
        <dbReference type="PROSITE" id="PS50940"/>
    </source>
</evidence>
<dbReference type="PROSITE" id="PS50940">
    <property type="entry name" value="CHIT_BIND_II"/>
    <property type="match status" value="6"/>
</dbReference>
<dbReference type="InterPro" id="IPR051940">
    <property type="entry name" value="Chitin_bind-dev_reg"/>
</dbReference>
<dbReference type="InterPro" id="IPR002557">
    <property type="entry name" value="Chitin-bd_dom"/>
</dbReference>
<dbReference type="GO" id="GO:0008061">
    <property type="term" value="F:chitin binding"/>
    <property type="evidence" value="ECO:0007669"/>
    <property type="project" value="UniProtKB-KW"/>
</dbReference>
<feature type="chain" id="PRO_5008125551" description="Chitin-binding type-2 domain-containing protein" evidence="6">
    <location>
        <begin position="21"/>
        <end position="448"/>
    </location>
</feature>
<keyword evidence="3" id="KW-0677">Repeat</keyword>
<dbReference type="VEuPathDB" id="VectorBase:ACHR009441"/>
<evidence type="ECO:0000256" key="2">
    <source>
        <dbReference type="ARBA" id="ARBA00022729"/>
    </source>
</evidence>
<evidence type="ECO:0000256" key="4">
    <source>
        <dbReference type="ARBA" id="ARBA00023157"/>
    </source>
</evidence>
<feature type="domain" description="Chitin-binding type-2" evidence="7">
    <location>
        <begin position="167"/>
        <end position="224"/>
    </location>
</feature>
<dbReference type="Proteomes" id="UP000075881">
    <property type="component" value="Unassembled WGS sequence"/>
</dbReference>
<evidence type="ECO:0000256" key="3">
    <source>
        <dbReference type="ARBA" id="ARBA00022737"/>
    </source>
</evidence>
<keyword evidence="2 6" id="KW-0732">Signal</keyword>
<feature type="domain" description="Chitin-binding type-2" evidence="7">
    <location>
        <begin position="301"/>
        <end position="358"/>
    </location>
</feature>
<feature type="domain" description="Chitin-binding type-2" evidence="7">
    <location>
        <begin position="236"/>
        <end position="293"/>
    </location>
</feature>
<evidence type="ECO:0000313" key="8">
    <source>
        <dbReference type="EnsemblMetazoa" id="ACHR009441-PA"/>
    </source>
</evidence>
<organism evidence="8 9">
    <name type="scientific">Anopheles christyi</name>
    <dbReference type="NCBI Taxonomy" id="43041"/>
    <lineage>
        <taxon>Eukaryota</taxon>
        <taxon>Metazoa</taxon>
        <taxon>Ecdysozoa</taxon>
        <taxon>Arthropoda</taxon>
        <taxon>Hexapoda</taxon>
        <taxon>Insecta</taxon>
        <taxon>Pterygota</taxon>
        <taxon>Neoptera</taxon>
        <taxon>Endopterygota</taxon>
        <taxon>Diptera</taxon>
        <taxon>Nematocera</taxon>
        <taxon>Culicoidea</taxon>
        <taxon>Culicidae</taxon>
        <taxon>Anophelinae</taxon>
        <taxon>Anopheles</taxon>
    </lineage>
</organism>
<keyword evidence="9" id="KW-1185">Reference proteome</keyword>
<dbReference type="Pfam" id="PF01607">
    <property type="entry name" value="CBM_14"/>
    <property type="match status" value="6"/>
</dbReference>
<dbReference type="EnsemblMetazoa" id="ACHR009441-RA">
    <property type="protein sequence ID" value="ACHR009441-PA"/>
    <property type="gene ID" value="ACHR009441"/>
</dbReference>
<name>A0A182KFA3_9DIPT</name>
<accession>A0A182KFA3</accession>
<keyword evidence="1" id="KW-0147">Chitin-binding</keyword>
<reference evidence="8" key="2">
    <citation type="submission" date="2020-05" db="UniProtKB">
        <authorList>
            <consortium name="EnsemblMetazoa"/>
        </authorList>
    </citation>
    <scope>IDENTIFICATION</scope>
    <source>
        <strain evidence="8">ACHKN1017</strain>
    </source>
</reference>
<dbReference type="InterPro" id="IPR036508">
    <property type="entry name" value="Chitin-bd_dom_sf"/>
</dbReference>
<reference evidence="9" key="1">
    <citation type="submission" date="2013-03" db="EMBL/GenBank/DDBJ databases">
        <title>The Genome Sequence of Anopheles christyi ACHKN1017.</title>
        <authorList>
            <consortium name="The Broad Institute Genomics Platform"/>
            <person name="Neafsey D.E."/>
            <person name="Besansky N."/>
            <person name="Walker B."/>
            <person name="Young S.K."/>
            <person name="Zeng Q."/>
            <person name="Gargeya S."/>
            <person name="Fitzgerald M."/>
            <person name="Haas B."/>
            <person name="Abouelleil A."/>
            <person name="Allen A.W."/>
            <person name="Alvarado L."/>
            <person name="Arachchi H.M."/>
            <person name="Berlin A.M."/>
            <person name="Chapman S.B."/>
            <person name="Gainer-Dewar J."/>
            <person name="Goldberg J."/>
            <person name="Griggs A."/>
            <person name="Gujja S."/>
            <person name="Hansen M."/>
            <person name="Howarth C."/>
            <person name="Imamovic A."/>
            <person name="Ireland A."/>
            <person name="Larimer J."/>
            <person name="McCowan C."/>
            <person name="Murphy C."/>
            <person name="Pearson M."/>
            <person name="Poon T.W."/>
            <person name="Priest M."/>
            <person name="Roberts A."/>
            <person name="Saif S."/>
            <person name="Shea T."/>
            <person name="Sisk P."/>
            <person name="Sykes S."/>
            <person name="Wortman J."/>
            <person name="Nusbaum C."/>
            <person name="Birren B."/>
        </authorList>
    </citation>
    <scope>NUCLEOTIDE SEQUENCE [LARGE SCALE GENOMIC DNA]</scope>
    <source>
        <strain evidence="9">ACHKN1017</strain>
    </source>
</reference>
<evidence type="ECO:0000256" key="5">
    <source>
        <dbReference type="ARBA" id="ARBA00023180"/>
    </source>
</evidence>
<dbReference type="PANTHER" id="PTHR23301">
    <property type="entry name" value="CHITIN BINDING PERITROPHIN-A"/>
    <property type="match status" value="1"/>
</dbReference>
<evidence type="ECO:0000256" key="6">
    <source>
        <dbReference type="SAM" id="SignalP"/>
    </source>
</evidence>
<feature type="signal peptide" evidence="6">
    <location>
        <begin position="1"/>
        <end position="20"/>
    </location>
</feature>
<dbReference type="SUPFAM" id="SSF57625">
    <property type="entry name" value="Invertebrate chitin-binding proteins"/>
    <property type="match status" value="6"/>
</dbReference>
<dbReference type="GO" id="GO:0005576">
    <property type="term" value="C:extracellular region"/>
    <property type="evidence" value="ECO:0007669"/>
    <property type="project" value="InterPro"/>
</dbReference>
<keyword evidence="5" id="KW-0325">Glycoprotein</keyword>
<proteinExistence type="predicted"/>
<keyword evidence="4" id="KW-1015">Disulfide bond</keyword>
<evidence type="ECO:0000313" key="9">
    <source>
        <dbReference type="Proteomes" id="UP000075881"/>
    </source>
</evidence>
<dbReference type="SMART" id="SM00494">
    <property type="entry name" value="ChtBD2"/>
    <property type="match status" value="6"/>
</dbReference>
<evidence type="ECO:0000256" key="1">
    <source>
        <dbReference type="ARBA" id="ARBA00022669"/>
    </source>
</evidence>
<protein>
    <recommendedName>
        <fullName evidence="7">Chitin-binding type-2 domain-containing protein</fullName>
    </recommendedName>
</protein>
<dbReference type="PANTHER" id="PTHR23301:SF0">
    <property type="entry name" value="CHITIN-BINDING TYPE-2 DOMAIN-CONTAINING PROTEIN-RELATED"/>
    <property type="match status" value="1"/>
</dbReference>
<sequence length="448" mass="49210">MRALATTFFGLLLLVCSTYAYNEICFGVPNLTYVRSPQACYLYYACIDGQAYGYTCPNDLWFSMELQRCVPQEEADCDIEPAPELPQAPPRPPSPECEDVPDFTYLPSGTSCQYYYQCIDNFAYRLSCPRGYWFSVELGRCGNRYEVGCDIEEPTQTPTAPPGPSEPNLCFGRPNFSYIPSPQFCQLFYYCLNGTPFPMICRNGFFFDETIQDCVPEEESQCDGSDITGSTPGITPGICDSAEDGAMVIHPQFCNQYYVCVEGNAFPTLCPDGQWLDVEKQTCGNPIDVYCPNGPPTTPTPSVCVDIEDGEYVPSPERCEAYYVCSGGIGYILYCPPGLWFDKITRECISPSNAICNVPTPPTPPATPTMPPTIPPSGPPEVGNQLCSESPNGIYLPSPDDCSSFYICFNGGAYPSNCLGGLLFNPETMLCDLPENVMCNAPLPKLAV</sequence>